<organism evidence="1 2">
    <name type="scientific">Luteimonas salinisoli</name>
    <dbReference type="NCBI Taxonomy" id="2752307"/>
    <lineage>
        <taxon>Bacteria</taxon>
        <taxon>Pseudomonadati</taxon>
        <taxon>Pseudomonadota</taxon>
        <taxon>Gammaproteobacteria</taxon>
        <taxon>Lysobacterales</taxon>
        <taxon>Lysobacteraceae</taxon>
        <taxon>Luteimonas</taxon>
    </lineage>
</organism>
<comment type="caution">
    <text evidence="1">The sequence shown here is derived from an EMBL/GenBank/DDBJ whole genome shotgun (WGS) entry which is preliminary data.</text>
</comment>
<name>A0A853J8J2_9GAMM</name>
<protein>
    <submittedName>
        <fullName evidence="1">Uncharacterized protein</fullName>
    </submittedName>
</protein>
<proteinExistence type="predicted"/>
<keyword evidence="2" id="KW-1185">Reference proteome</keyword>
<gene>
    <name evidence="1" type="ORF">H0E84_03795</name>
</gene>
<sequence length="71" mass="8095">MSENQAMNLQEPLRQLAQNRLDHEAELNALAGKLESIKVILWVLARTQQQPTTLRIEWLGTQERALTVLSS</sequence>
<accession>A0A853J8J2</accession>
<reference evidence="1 2" key="1">
    <citation type="submission" date="2020-07" db="EMBL/GenBank/DDBJ databases">
        <title>Luteimonas sp. SJ-92.</title>
        <authorList>
            <person name="Huang X.-X."/>
            <person name="Xu L."/>
            <person name="Sun J.-Q."/>
        </authorList>
    </citation>
    <scope>NUCLEOTIDE SEQUENCE [LARGE SCALE GENOMIC DNA]</scope>
    <source>
        <strain evidence="1 2">SJ-92</strain>
    </source>
</reference>
<evidence type="ECO:0000313" key="1">
    <source>
        <dbReference type="EMBL" id="NZA25496.1"/>
    </source>
</evidence>
<evidence type="ECO:0000313" key="2">
    <source>
        <dbReference type="Proteomes" id="UP000578091"/>
    </source>
</evidence>
<dbReference type="Proteomes" id="UP000578091">
    <property type="component" value="Unassembled WGS sequence"/>
</dbReference>
<dbReference type="AlphaFoldDB" id="A0A853J8J2"/>
<dbReference type="EMBL" id="JACCKA010000027">
    <property type="protein sequence ID" value="NZA25496.1"/>
    <property type="molecule type" value="Genomic_DNA"/>
</dbReference>